<dbReference type="EMBL" id="JARKIK010000027">
    <property type="protein sequence ID" value="KAK8742642.1"/>
    <property type="molecule type" value="Genomic_DNA"/>
</dbReference>
<dbReference type="EMBL" id="JARKIK010000027">
    <property type="protein sequence ID" value="KAK8742645.1"/>
    <property type="molecule type" value="Genomic_DNA"/>
</dbReference>
<organism evidence="1 2">
    <name type="scientific">Cherax quadricarinatus</name>
    <name type="common">Australian red claw crayfish</name>
    <dbReference type="NCBI Taxonomy" id="27406"/>
    <lineage>
        <taxon>Eukaryota</taxon>
        <taxon>Metazoa</taxon>
        <taxon>Ecdysozoa</taxon>
        <taxon>Arthropoda</taxon>
        <taxon>Crustacea</taxon>
        <taxon>Multicrustacea</taxon>
        <taxon>Malacostraca</taxon>
        <taxon>Eumalacostraca</taxon>
        <taxon>Eucarida</taxon>
        <taxon>Decapoda</taxon>
        <taxon>Pleocyemata</taxon>
        <taxon>Astacidea</taxon>
        <taxon>Parastacoidea</taxon>
        <taxon>Parastacidae</taxon>
        <taxon>Cherax</taxon>
    </lineage>
</organism>
<proteinExistence type="predicted"/>
<evidence type="ECO:0000313" key="1">
    <source>
        <dbReference type="EMBL" id="KAK8742643.1"/>
    </source>
</evidence>
<dbReference type="EMBL" id="JARKIK010000027">
    <property type="protein sequence ID" value="KAK8742639.1"/>
    <property type="molecule type" value="Genomic_DNA"/>
</dbReference>
<dbReference type="EMBL" id="JARKIK010000027">
    <property type="protein sequence ID" value="KAK8742643.1"/>
    <property type="molecule type" value="Genomic_DNA"/>
</dbReference>
<dbReference type="EMBL" id="JARKIK010000027">
    <property type="protein sequence ID" value="KAK8742647.1"/>
    <property type="molecule type" value="Genomic_DNA"/>
</dbReference>
<dbReference type="Proteomes" id="UP001445076">
    <property type="component" value="Unassembled WGS sequence"/>
</dbReference>
<protein>
    <submittedName>
        <fullName evidence="1">Uncharacterized protein</fullName>
    </submittedName>
</protein>
<dbReference type="PROSITE" id="PS51257">
    <property type="entry name" value="PROKAR_LIPOPROTEIN"/>
    <property type="match status" value="1"/>
</dbReference>
<evidence type="ECO:0000313" key="2">
    <source>
        <dbReference type="Proteomes" id="UP001445076"/>
    </source>
</evidence>
<gene>
    <name evidence="1" type="ORF">OTU49_001600</name>
</gene>
<dbReference type="EMBL" id="JARKIK010000027">
    <property type="protein sequence ID" value="KAK8742649.1"/>
    <property type="molecule type" value="Genomic_DNA"/>
</dbReference>
<dbReference type="EMBL" id="JARKIK010000027">
    <property type="protein sequence ID" value="KAK8742637.1"/>
    <property type="molecule type" value="Genomic_DNA"/>
</dbReference>
<accession>A0AAW0XTG9</accession>
<sequence length="139" mass="13577">MRRGREGAETAADMTITASIAAATACTVAATTITNAPYVISGTAVSIPNATNAATSHVSTAFSNGTVATHASTTATGAGNAPAHLTLSSVGDVSGSGRAITSTVEAPILISSNESRVHQSAMTPGAVSALLTNTVFSDG</sequence>
<name>A0AAW0XTG9_CHEQU</name>
<dbReference type="AlphaFoldDB" id="A0AAW0XTG9"/>
<reference evidence="1" key="2">
    <citation type="submission" date="2024-01" db="EMBL/GenBank/DDBJ databases">
        <authorList>
            <person name="He J."/>
            <person name="Wang M."/>
            <person name="Zheng J."/>
            <person name="Liu Z."/>
        </authorList>
    </citation>
    <scope>NUCLEOTIDE SEQUENCE</scope>
    <source>
        <strain evidence="1">ZL_2023a</strain>
        <tissue evidence="1">Muscle</tissue>
    </source>
</reference>
<reference evidence="1 2" key="1">
    <citation type="journal article" date="2024" name="BMC Genomics">
        <title>Genome assembly of redclaw crayfish (Cherax quadricarinatus) provides insights into its immune adaptation and hypoxia tolerance.</title>
        <authorList>
            <person name="Liu Z."/>
            <person name="Zheng J."/>
            <person name="Li H."/>
            <person name="Fang K."/>
            <person name="Wang S."/>
            <person name="He J."/>
            <person name="Zhou D."/>
            <person name="Weng S."/>
            <person name="Chi M."/>
            <person name="Gu Z."/>
            <person name="He J."/>
            <person name="Li F."/>
            <person name="Wang M."/>
        </authorList>
    </citation>
    <scope>NUCLEOTIDE SEQUENCE [LARGE SCALE GENOMIC DNA]</scope>
    <source>
        <strain evidence="1">ZL_2023a</strain>
    </source>
</reference>
<comment type="caution">
    <text evidence="1">The sequence shown here is derived from an EMBL/GenBank/DDBJ whole genome shotgun (WGS) entry which is preliminary data.</text>
</comment>
<keyword evidence="2" id="KW-1185">Reference proteome</keyword>